<reference evidence="2 3" key="1">
    <citation type="submission" date="2021-06" db="EMBL/GenBank/DDBJ databases">
        <title>Caerostris extrusa draft genome.</title>
        <authorList>
            <person name="Kono N."/>
            <person name="Arakawa K."/>
        </authorList>
    </citation>
    <scope>NUCLEOTIDE SEQUENCE [LARGE SCALE GENOMIC DNA]</scope>
</reference>
<evidence type="ECO:0000313" key="2">
    <source>
        <dbReference type="EMBL" id="GIX78119.1"/>
    </source>
</evidence>
<protein>
    <submittedName>
        <fullName evidence="2">Uncharacterized protein</fullName>
    </submittedName>
</protein>
<keyword evidence="1" id="KW-0472">Membrane</keyword>
<organism evidence="2 3">
    <name type="scientific">Caerostris extrusa</name>
    <name type="common">Bark spider</name>
    <name type="synonym">Caerostris bankana</name>
    <dbReference type="NCBI Taxonomy" id="172846"/>
    <lineage>
        <taxon>Eukaryota</taxon>
        <taxon>Metazoa</taxon>
        <taxon>Ecdysozoa</taxon>
        <taxon>Arthropoda</taxon>
        <taxon>Chelicerata</taxon>
        <taxon>Arachnida</taxon>
        <taxon>Araneae</taxon>
        <taxon>Araneomorphae</taxon>
        <taxon>Entelegynae</taxon>
        <taxon>Araneoidea</taxon>
        <taxon>Araneidae</taxon>
        <taxon>Caerostris</taxon>
    </lineage>
</organism>
<sequence>MHLQQHLNFSSLSTTVSTTPVSNLDDSSTSAQLTAPNTVGSSTAISTLPTFLVLMAIIYICKTPVSSIEITTPASNTFGSSISTSSIDKSSTAVSTLATTPAAAPSNL</sequence>
<evidence type="ECO:0000256" key="1">
    <source>
        <dbReference type="SAM" id="Phobius"/>
    </source>
</evidence>
<proteinExistence type="predicted"/>
<name>A0AAV4N407_CAEEX</name>
<dbReference type="Proteomes" id="UP001054945">
    <property type="component" value="Unassembled WGS sequence"/>
</dbReference>
<gene>
    <name evidence="2" type="ORF">CEXT_806331</name>
</gene>
<dbReference type="EMBL" id="BPLR01002822">
    <property type="protein sequence ID" value="GIX78119.1"/>
    <property type="molecule type" value="Genomic_DNA"/>
</dbReference>
<comment type="caution">
    <text evidence="2">The sequence shown here is derived from an EMBL/GenBank/DDBJ whole genome shotgun (WGS) entry which is preliminary data.</text>
</comment>
<dbReference type="AlphaFoldDB" id="A0AAV4N407"/>
<accession>A0AAV4N407</accession>
<evidence type="ECO:0000313" key="3">
    <source>
        <dbReference type="Proteomes" id="UP001054945"/>
    </source>
</evidence>
<feature type="transmembrane region" description="Helical" evidence="1">
    <location>
        <begin position="43"/>
        <end position="61"/>
    </location>
</feature>
<keyword evidence="3" id="KW-1185">Reference proteome</keyword>
<keyword evidence="1" id="KW-1133">Transmembrane helix</keyword>
<keyword evidence="1" id="KW-0812">Transmembrane</keyword>